<evidence type="ECO:0000313" key="2">
    <source>
        <dbReference type="EMBL" id="MDG3007778.1"/>
    </source>
</evidence>
<feature type="compositionally biased region" description="Basic and acidic residues" evidence="1">
    <location>
        <begin position="634"/>
        <end position="646"/>
    </location>
</feature>
<name>A0ABT6FJM2_9BACT</name>
<evidence type="ECO:0000313" key="3">
    <source>
        <dbReference type="Proteomes" id="UP001216907"/>
    </source>
</evidence>
<keyword evidence="3" id="KW-1185">Reference proteome</keyword>
<feature type="region of interest" description="Disordered" evidence="1">
    <location>
        <begin position="62"/>
        <end position="81"/>
    </location>
</feature>
<dbReference type="SUPFAM" id="SSF53300">
    <property type="entry name" value="vWA-like"/>
    <property type="match status" value="1"/>
</dbReference>
<feature type="compositionally biased region" description="Low complexity" evidence="1">
    <location>
        <begin position="65"/>
        <end position="76"/>
    </location>
</feature>
<dbReference type="Gene3D" id="3.40.50.410">
    <property type="entry name" value="von Willebrand factor, type A domain"/>
    <property type="match status" value="1"/>
</dbReference>
<feature type="region of interest" description="Disordered" evidence="1">
    <location>
        <begin position="613"/>
        <end position="646"/>
    </location>
</feature>
<proteinExistence type="predicted"/>
<dbReference type="EMBL" id="JARRAG010000002">
    <property type="protein sequence ID" value="MDG3007778.1"/>
    <property type="molecule type" value="Genomic_DNA"/>
</dbReference>
<dbReference type="RefSeq" id="WP_277864050.1">
    <property type="nucleotide sequence ID" value="NZ_JARRAG010000002.1"/>
</dbReference>
<dbReference type="Proteomes" id="UP001216907">
    <property type="component" value="Unassembled WGS sequence"/>
</dbReference>
<reference evidence="2 3" key="1">
    <citation type="submission" date="2023-03" db="EMBL/GenBank/DDBJ databases">
        <title>Paludisphaera mucosa sp. nov. a novel planctomycete from northern fen.</title>
        <authorList>
            <person name="Ivanova A."/>
        </authorList>
    </citation>
    <scope>NUCLEOTIDE SEQUENCE [LARGE SCALE GENOMIC DNA]</scope>
    <source>
        <strain evidence="2 3">Pla2</strain>
    </source>
</reference>
<sequence length="646" mass="70841">MLDKAGKILGAWADRVGVPATGRPTASLAAGLISLSIHALVLVSLAFAGHHVQEVVQSEFSSEVAEAPPRALEPLATDSTLQDLDQKDDEPVMEASGSFAPILAATNTAAPPSAGPSPATVDDALAAMDFGRRDVQRVVDAVAPTASTLGKTFAIEGNGAEHVQGVEGAVDRVAVEIVRRLERGRTLVVWAFDASRSLEAERKRLSKHIETIYAHIGQIDENRLSTDGGLLTMVVAFGEFRKAMTPKPTADVAAVRDAIASIPADESGVEATFSTVAEIVNKYGKFKGPGGDPYNLMVIVVTDEVGDDQDRLESTIDAAKKRDAPIYVLGSQALFGRAERLMDYYDPKTKFLHKNLKVDAGPESAMIEQIRLPFWYGGPQYDELESGFGPYALSRLASATGGVYFVARLDGAKMGFDASRMKEYRPDWGTRREYEADVARSPLRQAVVNAALVTQQNLPGMPTLQFPSMDAPEFKDVLQNNQVIAERTTYTIDEALPPITAAAKRRDRETSRRWQAHYDLIRGRLLAMKVRCVEYNWACALLVKDPPRFQDPKSNAWRLVPDAEIRFSEKAALAAKEAEALLRKVVADHPETPWALLAERELKNPLGFRWVEAYVPPPRPRDDDPANPRRKMKKAEEMKPPEPPKL</sequence>
<organism evidence="2 3">
    <name type="scientific">Paludisphaera mucosa</name>
    <dbReference type="NCBI Taxonomy" id="3030827"/>
    <lineage>
        <taxon>Bacteria</taxon>
        <taxon>Pseudomonadati</taxon>
        <taxon>Planctomycetota</taxon>
        <taxon>Planctomycetia</taxon>
        <taxon>Isosphaerales</taxon>
        <taxon>Isosphaeraceae</taxon>
        <taxon>Paludisphaera</taxon>
    </lineage>
</organism>
<comment type="caution">
    <text evidence="2">The sequence shown here is derived from an EMBL/GenBank/DDBJ whole genome shotgun (WGS) entry which is preliminary data.</text>
</comment>
<evidence type="ECO:0000256" key="1">
    <source>
        <dbReference type="SAM" id="MobiDB-lite"/>
    </source>
</evidence>
<gene>
    <name evidence="2" type="ORF">PZE19_28785</name>
</gene>
<protein>
    <submittedName>
        <fullName evidence="2">VWA domain-containing protein</fullName>
    </submittedName>
</protein>
<accession>A0ABT6FJM2</accession>
<dbReference type="InterPro" id="IPR036465">
    <property type="entry name" value="vWFA_dom_sf"/>
</dbReference>